<evidence type="ECO:0000256" key="1">
    <source>
        <dbReference type="SAM" id="MobiDB-lite"/>
    </source>
</evidence>
<keyword evidence="3" id="KW-1185">Reference proteome</keyword>
<name>A0A8H7USE5_9FUNG</name>
<evidence type="ECO:0000313" key="3">
    <source>
        <dbReference type="Proteomes" id="UP000603453"/>
    </source>
</evidence>
<comment type="caution">
    <text evidence="2">The sequence shown here is derived from an EMBL/GenBank/DDBJ whole genome shotgun (WGS) entry which is preliminary data.</text>
</comment>
<dbReference type="AlphaFoldDB" id="A0A8H7USE5"/>
<protein>
    <submittedName>
        <fullName evidence="2">Uncharacterized protein</fullName>
    </submittedName>
</protein>
<dbReference type="EMBL" id="JAEPRD010000214">
    <property type="protein sequence ID" value="KAG2193835.1"/>
    <property type="molecule type" value="Genomic_DNA"/>
</dbReference>
<proteinExistence type="predicted"/>
<organism evidence="2 3">
    <name type="scientific">Mucor saturninus</name>
    <dbReference type="NCBI Taxonomy" id="64648"/>
    <lineage>
        <taxon>Eukaryota</taxon>
        <taxon>Fungi</taxon>
        <taxon>Fungi incertae sedis</taxon>
        <taxon>Mucoromycota</taxon>
        <taxon>Mucoromycotina</taxon>
        <taxon>Mucoromycetes</taxon>
        <taxon>Mucorales</taxon>
        <taxon>Mucorineae</taxon>
        <taxon>Mucoraceae</taxon>
        <taxon>Mucor</taxon>
    </lineage>
</organism>
<evidence type="ECO:0000313" key="2">
    <source>
        <dbReference type="EMBL" id="KAG2193835.1"/>
    </source>
</evidence>
<accession>A0A8H7USE5</accession>
<sequence length="138" mass="16093">MLTFLPLHAVCLDMYLGFLPDTHCNTIHTNASLLDDVASNVLKRLGDTIFGRSTSHFQITDRCADNMFIRVFTGRINVEEEARNSSKRRDPGSSPGLSPSGTRWSLRLRRIFIYSIYTRFQLEEDQHDHLQWQYRQRC</sequence>
<feature type="compositionally biased region" description="Basic and acidic residues" evidence="1">
    <location>
        <begin position="80"/>
        <end position="91"/>
    </location>
</feature>
<gene>
    <name evidence="2" type="ORF">INT47_004702</name>
</gene>
<dbReference type="Proteomes" id="UP000603453">
    <property type="component" value="Unassembled WGS sequence"/>
</dbReference>
<feature type="region of interest" description="Disordered" evidence="1">
    <location>
        <begin position="80"/>
        <end position="100"/>
    </location>
</feature>
<reference evidence="2" key="1">
    <citation type="submission" date="2020-12" db="EMBL/GenBank/DDBJ databases">
        <title>Metabolic potential, ecology and presence of endohyphal bacteria is reflected in genomic diversity of Mucoromycotina.</title>
        <authorList>
            <person name="Muszewska A."/>
            <person name="Okrasinska A."/>
            <person name="Steczkiewicz K."/>
            <person name="Drgas O."/>
            <person name="Orlowska M."/>
            <person name="Perlinska-Lenart U."/>
            <person name="Aleksandrzak-Piekarczyk T."/>
            <person name="Szatraj K."/>
            <person name="Zielenkiewicz U."/>
            <person name="Pilsyk S."/>
            <person name="Malc E."/>
            <person name="Mieczkowski P."/>
            <person name="Kruszewska J.S."/>
            <person name="Biernat P."/>
            <person name="Pawlowska J."/>
        </authorList>
    </citation>
    <scope>NUCLEOTIDE SEQUENCE</scope>
    <source>
        <strain evidence="2">WA0000017839</strain>
    </source>
</reference>